<name>A0ABZ0W6W5_9BACT</name>
<accession>A0ABZ0W6W5</accession>
<dbReference type="InterPro" id="IPR008930">
    <property type="entry name" value="Terpenoid_cyclase/PrenylTrfase"/>
</dbReference>
<proteinExistence type="predicted"/>
<organism evidence="1 2">
    <name type="scientific">Niabella yanshanensis</name>
    <dbReference type="NCBI Taxonomy" id="577386"/>
    <lineage>
        <taxon>Bacteria</taxon>
        <taxon>Pseudomonadati</taxon>
        <taxon>Bacteroidota</taxon>
        <taxon>Chitinophagia</taxon>
        <taxon>Chitinophagales</taxon>
        <taxon>Chitinophagaceae</taxon>
        <taxon>Niabella</taxon>
    </lineage>
</organism>
<evidence type="ECO:0000313" key="2">
    <source>
        <dbReference type="Proteomes" id="UP001325680"/>
    </source>
</evidence>
<dbReference type="EMBL" id="CP139960">
    <property type="protein sequence ID" value="WQD38338.1"/>
    <property type="molecule type" value="Genomic_DNA"/>
</dbReference>
<keyword evidence="2" id="KW-1185">Reference proteome</keyword>
<dbReference type="RefSeq" id="WP_114791103.1">
    <property type="nucleotide sequence ID" value="NZ_CP139960.1"/>
</dbReference>
<protein>
    <submittedName>
        <fullName evidence="1">Uncharacterized protein</fullName>
    </submittedName>
</protein>
<sequence>MANLDKQTLSEKIDASIDRAVDYLSRHQLHNGEFIAYMAPDPEMQEWCAPDSITGITAVIGSCLVPLQHREDVNNMLARSVNFLTYNMFRGGVWGYYTKWNQLFKLLPPDTDDTVLISGFLKKRNALPVDNTSMLLLNRAKNGLFYTWFTIHSNFLQYSRTFWRLIARELKLPVKSILFWTMNDHRRNDIDVVVNANIVCYLGYNEITKPAVKFIRDVLVQNREKGSDKWYLNEIVYYSFLSRLFELDIPEMTAIKELFITKLFNAIKASDIFENCDLELALGISSLLRLGVKDEKVTQYLERLLSRQSKNGEWRRFELVSGPSRKLVWGSEETTTAYCIEALHLYRGQSASQGRN</sequence>
<dbReference type="Proteomes" id="UP001325680">
    <property type="component" value="Chromosome"/>
</dbReference>
<dbReference type="SUPFAM" id="SSF48239">
    <property type="entry name" value="Terpenoid cyclases/Protein prenyltransferases"/>
    <property type="match status" value="1"/>
</dbReference>
<evidence type="ECO:0000313" key="1">
    <source>
        <dbReference type="EMBL" id="WQD38338.1"/>
    </source>
</evidence>
<reference evidence="1 2" key="1">
    <citation type="submission" date="2023-12" db="EMBL/GenBank/DDBJ databases">
        <title>Genome sequencing and assembly of bacterial species from a model synthetic community.</title>
        <authorList>
            <person name="Hogle S.L."/>
        </authorList>
    </citation>
    <scope>NUCLEOTIDE SEQUENCE [LARGE SCALE GENOMIC DNA]</scope>
    <source>
        <strain evidence="1 2">HAMBI_3031</strain>
    </source>
</reference>
<gene>
    <name evidence="1" type="ORF">U0035_21940</name>
</gene>